<comment type="caution">
    <text evidence="2">The sequence shown here is derived from an EMBL/GenBank/DDBJ whole genome shotgun (WGS) entry which is preliminary data.</text>
</comment>
<proteinExistence type="predicted"/>
<dbReference type="EMBL" id="JBHRWI010000006">
    <property type="protein sequence ID" value="MFC3509622.1"/>
    <property type="molecule type" value="Genomic_DNA"/>
</dbReference>
<feature type="transmembrane region" description="Helical" evidence="1">
    <location>
        <begin position="123"/>
        <end position="141"/>
    </location>
</feature>
<keyword evidence="1" id="KW-0812">Transmembrane</keyword>
<sequence length="245" mass="25318">MSGVFGVLNQQVAPPGLGLVLALGVFAVAVSAATFVLMLAGPARWRPLTRANVLSTVVHEGGHALLSIVTGGGVFQIEVTSAETGLTRTWSTSRWSRVLTLVAGYATPPLAGLGAAALLHRGLAPAVLALTVLAMVLVLLATRDVLTLGIVVALAAAAFATLKWGPDWLRNTVAYLEAWLLLTSELGGVAALVVGRLRHGYYGLEDDAAGLAEASGIPAFAWIAGWAALIGWTAWTAVPLLWPTA</sequence>
<feature type="transmembrane region" description="Helical" evidence="1">
    <location>
        <begin position="178"/>
        <end position="198"/>
    </location>
</feature>
<feature type="transmembrane region" description="Helical" evidence="1">
    <location>
        <begin position="20"/>
        <end position="40"/>
    </location>
</feature>
<evidence type="ECO:0000313" key="3">
    <source>
        <dbReference type="Proteomes" id="UP001595764"/>
    </source>
</evidence>
<keyword evidence="3" id="KW-1185">Reference proteome</keyword>
<protein>
    <submittedName>
        <fullName evidence="2">M50 family metallopeptidase</fullName>
    </submittedName>
</protein>
<accession>A0ABV7Q8M1</accession>
<reference evidence="3" key="1">
    <citation type="journal article" date="2019" name="Int. J. Syst. Evol. Microbiol.">
        <title>The Global Catalogue of Microorganisms (GCM) 10K type strain sequencing project: providing services to taxonomists for standard genome sequencing and annotation.</title>
        <authorList>
            <consortium name="The Broad Institute Genomics Platform"/>
            <consortium name="The Broad Institute Genome Sequencing Center for Infectious Disease"/>
            <person name="Wu L."/>
            <person name="Ma J."/>
        </authorList>
    </citation>
    <scope>NUCLEOTIDE SEQUENCE [LARGE SCALE GENOMIC DNA]</scope>
    <source>
        <strain evidence="3">CGMCC 4.7682</strain>
    </source>
</reference>
<feature type="transmembrane region" description="Helical" evidence="1">
    <location>
        <begin position="148"/>
        <end position="166"/>
    </location>
</feature>
<dbReference type="Proteomes" id="UP001595764">
    <property type="component" value="Unassembled WGS sequence"/>
</dbReference>
<keyword evidence="1" id="KW-0472">Membrane</keyword>
<gene>
    <name evidence="2" type="ORF">ACFORO_05570</name>
</gene>
<dbReference type="InterPro" id="IPR049500">
    <property type="entry name" value="Peptidase_M50B-like"/>
</dbReference>
<keyword evidence="1" id="KW-1133">Transmembrane helix</keyword>
<organism evidence="2 3">
    <name type="scientific">Amycolatopsis halotolerans</name>
    <dbReference type="NCBI Taxonomy" id="330083"/>
    <lineage>
        <taxon>Bacteria</taxon>
        <taxon>Bacillati</taxon>
        <taxon>Actinomycetota</taxon>
        <taxon>Actinomycetes</taxon>
        <taxon>Pseudonocardiales</taxon>
        <taxon>Pseudonocardiaceae</taxon>
        <taxon>Amycolatopsis</taxon>
    </lineage>
</organism>
<feature type="transmembrane region" description="Helical" evidence="1">
    <location>
        <begin position="98"/>
        <end position="117"/>
    </location>
</feature>
<name>A0ABV7Q8M1_9PSEU</name>
<dbReference type="Pfam" id="PF13398">
    <property type="entry name" value="Peptidase_M50B"/>
    <property type="match status" value="1"/>
</dbReference>
<dbReference type="RefSeq" id="WP_377896495.1">
    <property type="nucleotide sequence ID" value="NZ_JBHRWI010000006.1"/>
</dbReference>
<feature type="transmembrane region" description="Helical" evidence="1">
    <location>
        <begin position="219"/>
        <end position="242"/>
    </location>
</feature>
<evidence type="ECO:0000313" key="2">
    <source>
        <dbReference type="EMBL" id="MFC3509622.1"/>
    </source>
</evidence>
<evidence type="ECO:0000256" key="1">
    <source>
        <dbReference type="SAM" id="Phobius"/>
    </source>
</evidence>